<evidence type="ECO:0000313" key="1">
    <source>
        <dbReference type="EMBL" id="MCB4825178.1"/>
    </source>
</evidence>
<dbReference type="Proteomes" id="UP001139311">
    <property type="component" value="Unassembled WGS sequence"/>
</dbReference>
<evidence type="ECO:0000313" key="2">
    <source>
        <dbReference type="Proteomes" id="UP001139311"/>
    </source>
</evidence>
<keyword evidence="2" id="KW-1185">Reference proteome</keyword>
<comment type="caution">
    <text evidence="1">The sequence shown here is derived from an EMBL/GenBank/DDBJ whole genome shotgun (WGS) entry which is preliminary data.</text>
</comment>
<sequence>MRLPPDAVEGAGDPTRAAIITTANVFAAPGSIAGQPALAARAAAQLEYLVVEIPTGPRWRGFSPNVSLALERTRPELRSALGIDPAAPPQAVIDSLYATSRALTADDRAALDRILVPPLYPAGPTVTLQRLSALPFLPQANFATALAAREMNRLDDDGGRRGFGGFRF</sequence>
<name>A0A9X1IKP7_9PROT</name>
<dbReference type="RefSeq" id="WP_226613906.1">
    <property type="nucleotide sequence ID" value="NZ_JAJAQI010000069.1"/>
</dbReference>
<dbReference type="EMBL" id="JAJAQI010000069">
    <property type="protein sequence ID" value="MCB4825178.1"/>
    <property type="molecule type" value="Genomic_DNA"/>
</dbReference>
<reference evidence="1" key="1">
    <citation type="submission" date="2021-10" db="EMBL/GenBank/DDBJ databases">
        <title>Roseicella aerolatum sp. nov., isolated from aerosols of e-waste dismantling site.</title>
        <authorList>
            <person name="Qin T."/>
        </authorList>
    </citation>
    <scope>NUCLEOTIDE SEQUENCE</scope>
    <source>
        <strain evidence="1">GB24</strain>
    </source>
</reference>
<gene>
    <name evidence="1" type="ORF">LHA35_25985</name>
</gene>
<proteinExistence type="predicted"/>
<organism evidence="1 2">
    <name type="scientific">Roseicella aerolata</name>
    <dbReference type="NCBI Taxonomy" id="2883479"/>
    <lineage>
        <taxon>Bacteria</taxon>
        <taxon>Pseudomonadati</taxon>
        <taxon>Pseudomonadota</taxon>
        <taxon>Alphaproteobacteria</taxon>
        <taxon>Acetobacterales</taxon>
        <taxon>Roseomonadaceae</taxon>
        <taxon>Roseicella</taxon>
    </lineage>
</organism>
<protein>
    <submittedName>
        <fullName evidence="1">Uncharacterized protein</fullName>
    </submittedName>
</protein>
<accession>A0A9X1IKP7</accession>
<dbReference type="AlphaFoldDB" id="A0A9X1IKP7"/>